<accession>A0ABN9KY10</accession>
<dbReference type="Proteomes" id="UP001176940">
    <property type="component" value="Unassembled WGS sequence"/>
</dbReference>
<keyword evidence="2" id="KW-1015">Disulfide bond</keyword>
<dbReference type="PANTHER" id="PTHR44337:SF25">
    <property type="entry name" value="HEMICENTIN-1-LIKE"/>
    <property type="match status" value="1"/>
</dbReference>
<gene>
    <name evidence="7" type="ORF">RIMI_LOCUS3404173</name>
</gene>
<dbReference type="InterPro" id="IPR013098">
    <property type="entry name" value="Ig_I-set"/>
</dbReference>
<keyword evidence="5" id="KW-0812">Transmembrane</keyword>
<evidence type="ECO:0000259" key="6">
    <source>
        <dbReference type="PROSITE" id="PS50835"/>
    </source>
</evidence>
<dbReference type="SUPFAM" id="SSF48726">
    <property type="entry name" value="Immunoglobulin"/>
    <property type="match status" value="5"/>
</dbReference>
<dbReference type="PANTHER" id="PTHR44337">
    <property type="entry name" value="CARCINOEMBRYONIC ANTIGEN-RELATED CELL ADHESION MOLECULE 8"/>
    <property type="match status" value="1"/>
</dbReference>
<dbReference type="Pfam" id="PF07679">
    <property type="entry name" value="I-set"/>
    <property type="match status" value="1"/>
</dbReference>
<evidence type="ECO:0000256" key="2">
    <source>
        <dbReference type="ARBA" id="ARBA00023157"/>
    </source>
</evidence>
<dbReference type="InterPro" id="IPR003599">
    <property type="entry name" value="Ig_sub"/>
</dbReference>
<proteinExistence type="predicted"/>
<dbReference type="InterPro" id="IPR036179">
    <property type="entry name" value="Ig-like_dom_sf"/>
</dbReference>
<keyword evidence="5" id="KW-0472">Membrane</keyword>
<reference evidence="7" key="1">
    <citation type="submission" date="2023-07" db="EMBL/GenBank/DDBJ databases">
        <authorList>
            <person name="Stuckert A."/>
        </authorList>
    </citation>
    <scope>NUCLEOTIDE SEQUENCE</scope>
</reference>
<keyword evidence="1" id="KW-0732">Signal</keyword>
<dbReference type="SMART" id="SM00409">
    <property type="entry name" value="IG"/>
    <property type="match status" value="5"/>
</dbReference>
<feature type="domain" description="Ig-like" evidence="6">
    <location>
        <begin position="150"/>
        <end position="234"/>
    </location>
</feature>
<name>A0ABN9KY10_9NEOB</name>
<dbReference type="Pfam" id="PF13895">
    <property type="entry name" value="Ig_2"/>
    <property type="match status" value="1"/>
</dbReference>
<feature type="transmembrane region" description="Helical" evidence="5">
    <location>
        <begin position="632"/>
        <end position="655"/>
    </location>
</feature>
<keyword evidence="4" id="KW-0393">Immunoglobulin domain</keyword>
<dbReference type="Pfam" id="PF13927">
    <property type="entry name" value="Ig_3"/>
    <property type="match status" value="1"/>
</dbReference>
<keyword evidence="3" id="KW-0325">Glycoprotein</keyword>
<dbReference type="InterPro" id="IPR007110">
    <property type="entry name" value="Ig-like_dom"/>
</dbReference>
<protein>
    <recommendedName>
        <fullName evidence="6">Ig-like domain-containing protein</fullName>
    </recommendedName>
</protein>
<dbReference type="PROSITE" id="PS50835">
    <property type="entry name" value="IG_LIKE"/>
    <property type="match status" value="4"/>
</dbReference>
<keyword evidence="5" id="KW-1133">Transmembrane helix</keyword>
<comment type="caution">
    <text evidence="7">The sequence shown here is derived from an EMBL/GenBank/DDBJ whole genome shotgun (WGS) entry which is preliminary data.</text>
</comment>
<feature type="transmembrane region" description="Helical" evidence="5">
    <location>
        <begin position="21"/>
        <end position="46"/>
    </location>
</feature>
<sequence length="736" mass="78426">MRRKLIRINVGQELLEEFEGGIFSPILGASEMNLILLLGAVLFLGLGDVAADTIVTGTLGKLVLFSANVPVGSYVQWTYNSAPVYVQSPTFRCLNQFIGRCNSYENGSLSINYISYTDEGIYVLSIIPPDSSTVISTNYQLRVYAPHSAPGLRSITSAPLINGTNVTLQCDAGSQTVTSYTFYRNGQNITCSGRVICRGSFLDFTPIFESDGGSYTCTIQNPDSSHISNSLSLTVYVPVSNVAVTSNVSGLVWPGLDSVSLRCSADGTNVSYSWSLQGAAISGGGRYLLTDNDATLIISPVSTDDSGSFICTATNIINRLNSRNVTFNLASPVSAVTLYSLISTGIWAGEDLAHFYCSAQGSAITFSWSLNGILMSANPPYHINQGDSPPNSNFLIIPVSETDNGLIICKASNRANSLNSSSANININWSPDGKIVCTVQPINQTVQLGCSWPRGKPAANVTMIFGDVQNTSTNEVFRNVSSTGNIHGHSLSCNGNQLGRASSCLVTLERPKSPDHKNDTVTPALAGGAVNLTVDLQAGVRSRASALSAPVFPATFSWFQGNNSTAIQTGDKFKVDSTPYASTLNIDKLTDVEFGEYKCVAENFIGRTTFLFNVCKASQSGGGSGSRLNGGAIAGIVIGVLAGVALIGVIAFFILQKRKTPKATYEDPDSPPAYLYETQLPGAAVRIHKGLRNKGDLLSSRTIINKVPPFKEEANYQELTHGNKSVYHTVMPGPGR</sequence>
<dbReference type="SMART" id="SM00408">
    <property type="entry name" value="IGc2"/>
    <property type="match status" value="3"/>
</dbReference>
<dbReference type="InterPro" id="IPR003598">
    <property type="entry name" value="Ig_sub2"/>
</dbReference>
<feature type="domain" description="Ig-like" evidence="6">
    <location>
        <begin position="511"/>
        <end position="603"/>
    </location>
</feature>
<evidence type="ECO:0000313" key="8">
    <source>
        <dbReference type="Proteomes" id="UP001176940"/>
    </source>
</evidence>
<evidence type="ECO:0000313" key="7">
    <source>
        <dbReference type="EMBL" id="CAJ0928383.1"/>
    </source>
</evidence>
<evidence type="ECO:0000256" key="3">
    <source>
        <dbReference type="ARBA" id="ARBA00023180"/>
    </source>
</evidence>
<evidence type="ECO:0000256" key="4">
    <source>
        <dbReference type="ARBA" id="ARBA00023319"/>
    </source>
</evidence>
<organism evidence="7 8">
    <name type="scientific">Ranitomeya imitator</name>
    <name type="common">mimic poison frog</name>
    <dbReference type="NCBI Taxonomy" id="111125"/>
    <lineage>
        <taxon>Eukaryota</taxon>
        <taxon>Metazoa</taxon>
        <taxon>Chordata</taxon>
        <taxon>Craniata</taxon>
        <taxon>Vertebrata</taxon>
        <taxon>Euteleostomi</taxon>
        <taxon>Amphibia</taxon>
        <taxon>Batrachia</taxon>
        <taxon>Anura</taxon>
        <taxon>Neobatrachia</taxon>
        <taxon>Hyloidea</taxon>
        <taxon>Dendrobatidae</taxon>
        <taxon>Dendrobatinae</taxon>
        <taxon>Ranitomeya</taxon>
    </lineage>
</organism>
<dbReference type="CDD" id="cd12087">
    <property type="entry name" value="TM_EGFR-like"/>
    <property type="match status" value="1"/>
</dbReference>
<dbReference type="InterPro" id="IPR013783">
    <property type="entry name" value="Ig-like_fold"/>
</dbReference>
<feature type="domain" description="Ig-like" evidence="6">
    <location>
        <begin position="238"/>
        <end position="326"/>
    </location>
</feature>
<evidence type="ECO:0000256" key="5">
    <source>
        <dbReference type="SAM" id="Phobius"/>
    </source>
</evidence>
<dbReference type="InterPro" id="IPR052598">
    <property type="entry name" value="IgSF_CEA-related"/>
</dbReference>
<evidence type="ECO:0000256" key="1">
    <source>
        <dbReference type="ARBA" id="ARBA00022729"/>
    </source>
</evidence>
<dbReference type="EMBL" id="CAUEEQ010005102">
    <property type="protein sequence ID" value="CAJ0928383.1"/>
    <property type="molecule type" value="Genomic_DNA"/>
</dbReference>
<feature type="domain" description="Ig-like" evidence="6">
    <location>
        <begin position="332"/>
        <end position="426"/>
    </location>
</feature>
<dbReference type="Gene3D" id="2.60.40.10">
    <property type="entry name" value="Immunoglobulins"/>
    <property type="match status" value="5"/>
</dbReference>
<keyword evidence="8" id="KW-1185">Reference proteome</keyword>
<dbReference type="CDD" id="cd00096">
    <property type="entry name" value="Ig"/>
    <property type="match status" value="2"/>
</dbReference>